<organism evidence="1 2">
    <name type="scientific">Araneus ventricosus</name>
    <name type="common">Orbweaver spider</name>
    <name type="synonym">Epeira ventricosa</name>
    <dbReference type="NCBI Taxonomy" id="182803"/>
    <lineage>
        <taxon>Eukaryota</taxon>
        <taxon>Metazoa</taxon>
        <taxon>Ecdysozoa</taxon>
        <taxon>Arthropoda</taxon>
        <taxon>Chelicerata</taxon>
        <taxon>Arachnida</taxon>
        <taxon>Araneae</taxon>
        <taxon>Araneomorphae</taxon>
        <taxon>Entelegynae</taxon>
        <taxon>Araneoidea</taxon>
        <taxon>Araneidae</taxon>
        <taxon>Araneus</taxon>
    </lineage>
</organism>
<name>A0A4Y2GXZ6_ARAVE</name>
<protein>
    <submittedName>
        <fullName evidence="1">Uncharacterized protein</fullName>
    </submittedName>
</protein>
<gene>
    <name evidence="1" type="ORF">AVEN_17442_1</name>
</gene>
<comment type="caution">
    <text evidence="1">The sequence shown here is derived from an EMBL/GenBank/DDBJ whole genome shotgun (WGS) entry which is preliminary data.</text>
</comment>
<proteinExistence type="predicted"/>
<keyword evidence="2" id="KW-1185">Reference proteome</keyword>
<dbReference type="EMBL" id="BGPR01100883">
    <property type="protein sequence ID" value="GBM57769.1"/>
    <property type="molecule type" value="Genomic_DNA"/>
</dbReference>
<evidence type="ECO:0000313" key="2">
    <source>
        <dbReference type="Proteomes" id="UP000499080"/>
    </source>
</evidence>
<sequence length="101" mass="11947">MMIYRVLTRKTPYEPKPRSEDHVTDIQSDRLIQRMGFKSEKCLFEILLGFPGCKISRTLFMGQIIESGYMIAQQWLAQVLAPFHLYWLGQNPSLWRCEFCN</sequence>
<reference evidence="1 2" key="1">
    <citation type="journal article" date="2019" name="Sci. Rep.">
        <title>Orb-weaving spider Araneus ventricosus genome elucidates the spidroin gene catalogue.</title>
        <authorList>
            <person name="Kono N."/>
            <person name="Nakamura H."/>
            <person name="Ohtoshi R."/>
            <person name="Moran D.A.P."/>
            <person name="Shinohara A."/>
            <person name="Yoshida Y."/>
            <person name="Fujiwara M."/>
            <person name="Mori M."/>
            <person name="Tomita M."/>
            <person name="Arakawa K."/>
        </authorList>
    </citation>
    <scope>NUCLEOTIDE SEQUENCE [LARGE SCALE GENOMIC DNA]</scope>
</reference>
<dbReference type="Proteomes" id="UP000499080">
    <property type="component" value="Unassembled WGS sequence"/>
</dbReference>
<dbReference type="OrthoDB" id="9996331at2759"/>
<dbReference type="AlphaFoldDB" id="A0A4Y2GXZ6"/>
<evidence type="ECO:0000313" key="1">
    <source>
        <dbReference type="EMBL" id="GBM57769.1"/>
    </source>
</evidence>
<accession>A0A4Y2GXZ6</accession>